<feature type="domain" description="CheW-like" evidence="2">
    <location>
        <begin position="2"/>
        <end position="168"/>
    </location>
</feature>
<dbReference type="RefSeq" id="WP_422919689.1">
    <property type="nucleotide sequence ID" value="NZ_JAMZEJ010000005.1"/>
</dbReference>
<evidence type="ECO:0000313" key="4">
    <source>
        <dbReference type="Proteomes" id="UP001524547"/>
    </source>
</evidence>
<evidence type="ECO:0000259" key="2">
    <source>
        <dbReference type="PROSITE" id="PS50851"/>
    </source>
</evidence>
<dbReference type="SUPFAM" id="SSF50341">
    <property type="entry name" value="CheW-like"/>
    <property type="match status" value="1"/>
</dbReference>
<comment type="caution">
    <text evidence="3">The sequence shown here is derived from an EMBL/GenBank/DDBJ whole genome shotgun (WGS) entry which is preliminary data.</text>
</comment>
<dbReference type="Pfam" id="PF01584">
    <property type="entry name" value="CheW"/>
    <property type="match status" value="1"/>
</dbReference>
<accession>A0ABT1VX74</accession>
<dbReference type="InterPro" id="IPR002545">
    <property type="entry name" value="CheW-lke_dom"/>
</dbReference>
<protein>
    <submittedName>
        <fullName evidence="3">Chemotaxis protein CheW</fullName>
    </submittedName>
</protein>
<reference evidence="3 4" key="1">
    <citation type="submission" date="2022-06" db="EMBL/GenBank/DDBJ databases">
        <title>Rhizosaccharibacter gen. nov. sp. nov. KSS12, endophytic bacteria isolated from sugarcane.</title>
        <authorList>
            <person name="Pitiwittayakul N."/>
        </authorList>
    </citation>
    <scope>NUCLEOTIDE SEQUENCE [LARGE SCALE GENOMIC DNA]</scope>
    <source>
        <strain evidence="3 4">KSS12</strain>
    </source>
</reference>
<dbReference type="Gene3D" id="2.40.50.180">
    <property type="entry name" value="CheA-289, Domain 4"/>
    <property type="match status" value="1"/>
</dbReference>
<dbReference type="SMART" id="SM00260">
    <property type="entry name" value="CheW"/>
    <property type="match status" value="1"/>
</dbReference>
<keyword evidence="4" id="KW-1185">Reference proteome</keyword>
<gene>
    <name evidence="3" type="ORF">NFI88_08845</name>
</gene>
<dbReference type="EMBL" id="JAMZEJ010000005">
    <property type="protein sequence ID" value="MCQ8240941.1"/>
    <property type="molecule type" value="Genomic_DNA"/>
</dbReference>
<dbReference type="Proteomes" id="UP001524547">
    <property type="component" value="Unassembled WGS sequence"/>
</dbReference>
<dbReference type="Gene3D" id="2.30.30.40">
    <property type="entry name" value="SH3 Domains"/>
    <property type="match status" value="1"/>
</dbReference>
<feature type="region of interest" description="Disordered" evidence="1">
    <location>
        <begin position="113"/>
        <end position="147"/>
    </location>
</feature>
<name>A0ABT1VX74_9PROT</name>
<feature type="region of interest" description="Disordered" evidence="1">
    <location>
        <begin position="173"/>
        <end position="200"/>
    </location>
</feature>
<organism evidence="3 4">
    <name type="scientific">Rhizosaccharibacter radicis</name>
    <dbReference type="NCBI Taxonomy" id="2782605"/>
    <lineage>
        <taxon>Bacteria</taxon>
        <taxon>Pseudomonadati</taxon>
        <taxon>Pseudomonadota</taxon>
        <taxon>Alphaproteobacteria</taxon>
        <taxon>Acetobacterales</taxon>
        <taxon>Acetobacteraceae</taxon>
        <taxon>Rhizosaccharibacter</taxon>
    </lineage>
</organism>
<feature type="compositionally biased region" description="Basic and acidic residues" evidence="1">
    <location>
        <begin position="173"/>
        <end position="184"/>
    </location>
</feature>
<proteinExistence type="predicted"/>
<dbReference type="PROSITE" id="PS50851">
    <property type="entry name" value="CHEW"/>
    <property type="match status" value="1"/>
</dbReference>
<evidence type="ECO:0000313" key="3">
    <source>
        <dbReference type="EMBL" id="MCQ8240941.1"/>
    </source>
</evidence>
<sequence length="200" mass="20932">MPEPVLLFTLAGQCFALPVAEVSECLPLPRLWRRAGTSPHVAGFFSLGGDVVPVLALGSLLGLPTPEDADGVYRHLILAGNIALLVDRVTGLAEWPDDSSALGDGRDVLASQEAAHGATDDMSEGSMPPGGTAADASSGHPGGDEWRLLPEGPVRLLRASRLLAAEERERLAVLRRDAERRRSEWEDDVPAAGGAGTDAG</sequence>
<dbReference type="InterPro" id="IPR036061">
    <property type="entry name" value="CheW-like_dom_sf"/>
</dbReference>
<evidence type="ECO:0000256" key="1">
    <source>
        <dbReference type="SAM" id="MobiDB-lite"/>
    </source>
</evidence>
<dbReference type="CDD" id="cd00588">
    <property type="entry name" value="CheW_like"/>
    <property type="match status" value="1"/>
</dbReference>